<accession>A0A6A6FJX2</accession>
<dbReference type="EMBL" id="ML992670">
    <property type="protein sequence ID" value="KAF2213727.1"/>
    <property type="molecule type" value="Genomic_DNA"/>
</dbReference>
<dbReference type="InterPro" id="IPR011008">
    <property type="entry name" value="Dimeric_a/b-barrel"/>
</dbReference>
<proteinExistence type="predicted"/>
<dbReference type="PANTHER" id="PTHR40624">
    <property type="entry name" value="BIOSYNTHESIS MONOOXYGENASE, PUTATIVE (AFU_ORTHOLOGUE AFUA_1G12025)-RELATED"/>
    <property type="match status" value="1"/>
</dbReference>
<feature type="domain" description="ABM" evidence="1">
    <location>
        <begin position="10"/>
        <end position="65"/>
    </location>
</feature>
<evidence type="ECO:0000313" key="3">
    <source>
        <dbReference type="Proteomes" id="UP000799539"/>
    </source>
</evidence>
<protein>
    <recommendedName>
        <fullName evidence="1">ABM domain-containing protein</fullName>
    </recommendedName>
</protein>
<dbReference type="PANTHER" id="PTHR40624:SF1">
    <property type="entry name" value="BIOSYNTHESIS MONOOXYGENASE, PUTATIVE (AFU_ORTHOLOGUE AFUA_1G12025)-RELATED"/>
    <property type="match status" value="1"/>
</dbReference>
<dbReference type="InterPro" id="IPR007138">
    <property type="entry name" value="ABM_dom"/>
</dbReference>
<dbReference type="Proteomes" id="UP000799539">
    <property type="component" value="Unassembled WGS sequence"/>
</dbReference>
<keyword evidence="3" id="KW-1185">Reference proteome</keyword>
<name>A0A6A6FJX2_9PEZI</name>
<evidence type="ECO:0000313" key="2">
    <source>
        <dbReference type="EMBL" id="KAF2213727.1"/>
    </source>
</evidence>
<dbReference type="AlphaFoldDB" id="A0A6A6FJX2"/>
<reference evidence="2" key="1">
    <citation type="journal article" date="2020" name="Stud. Mycol.">
        <title>101 Dothideomycetes genomes: a test case for predicting lifestyles and emergence of pathogens.</title>
        <authorList>
            <person name="Haridas S."/>
            <person name="Albert R."/>
            <person name="Binder M."/>
            <person name="Bloem J."/>
            <person name="Labutti K."/>
            <person name="Salamov A."/>
            <person name="Andreopoulos B."/>
            <person name="Baker S."/>
            <person name="Barry K."/>
            <person name="Bills G."/>
            <person name="Bluhm B."/>
            <person name="Cannon C."/>
            <person name="Castanera R."/>
            <person name="Culley D."/>
            <person name="Daum C."/>
            <person name="Ezra D."/>
            <person name="Gonzalez J."/>
            <person name="Henrissat B."/>
            <person name="Kuo A."/>
            <person name="Liang C."/>
            <person name="Lipzen A."/>
            <person name="Lutzoni F."/>
            <person name="Magnuson J."/>
            <person name="Mondo S."/>
            <person name="Nolan M."/>
            <person name="Ohm R."/>
            <person name="Pangilinan J."/>
            <person name="Park H.-J."/>
            <person name="Ramirez L."/>
            <person name="Alfaro M."/>
            <person name="Sun H."/>
            <person name="Tritt A."/>
            <person name="Yoshinaga Y."/>
            <person name="Zwiers L.-H."/>
            <person name="Turgeon B."/>
            <person name="Goodwin S."/>
            <person name="Spatafora J."/>
            <person name="Crous P."/>
            <person name="Grigoriev I."/>
        </authorList>
    </citation>
    <scope>NUCLEOTIDE SEQUENCE</scope>
    <source>
        <strain evidence="2">SCOH1-5</strain>
    </source>
</reference>
<dbReference type="Pfam" id="PF03992">
    <property type="entry name" value="ABM"/>
    <property type="match status" value="1"/>
</dbReference>
<dbReference type="OrthoDB" id="5085162at2759"/>
<dbReference type="Gene3D" id="3.30.70.100">
    <property type="match status" value="2"/>
</dbReference>
<organism evidence="2 3">
    <name type="scientific">Cercospora zeae-maydis SCOH1-5</name>
    <dbReference type="NCBI Taxonomy" id="717836"/>
    <lineage>
        <taxon>Eukaryota</taxon>
        <taxon>Fungi</taxon>
        <taxon>Dikarya</taxon>
        <taxon>Ascomycota</taxon>
        <taxon>Pezizomycotina</taxon>
        <taxon>Dothideomycetes</taxon>
        <taxon>Dothideomycetidae</taxon>
        <taxon>Mycosphaerellales</taxon>
        <taxon>Mycosphaerellaceae</taxon>
        <taxon>Cercospora</taxon>
    </lineage>
</organism>
<gene>
    <name evidence="2" type="ORF">CERZMDRAFT_83836</name>
</gene>
<sequence length="244" mass="28049">MPELHALGPVVFATLSPFEGKRDDVKREFAALAQSVWDNEEHTRCYYWLYPEDAPNDMIVIEIYNGQKGVDIHATGPLTFDTFERVHQYGIRVDLPGLKRLKEGLPPIPTPPDVEEIGLTIDYAWPVGEIEHFLGDPKLDEQQRTVISRLQLKEGKNSDVIKVLAELAKHAKTSGKVESFWVCEEAKTPEKVIVLTRYLSEQQRGEFVQQEETKQLEEKLEDFVASRRDSKCTWAQQGFFLKKY</sequence>
<evidence type="ECO:0000259" key="1">
    <source>
        <dbReference type="Pfam" id="PF03992"/>
    </source>
</evidence>
<dbReference type="SUPFAM" id="SSF54909">
    <property type="entry name" value="Dimeric alpha+beta barrel"/>
    <property type="match status" value="2"/>
</dbReference>